<dbReference type="PIRSF" id="PIRSF006603">
    <property type="entry name" value="DinF"/>
    <property type="match status" value="1"/>
</dbReference>
<reference evidence="14 15" key="1">
    <citation type="submission" date="2020-08" db="EMBL/GenBank/DDBJ databases">
        <title>Genomic Encyclopedia of Type Strains, Phase IV (KMG-IV): sequencing the most valuable type-strain genomes for metagenomic binning, comparative biology and taxonomic classification.</title>
        <authorList>
            <person name="Goeker M."/>
        </authorList>
    </citation>
    <scope>NUCLEOTIDE SEQUENCE [LARGE SCALE GENOMIC DNA]</scope>
    <source>
        <strain evidence="14 15">DSM 16325</strain>
    </source>
</reference>
<dbReference type="PANTHER" id="PTHR43298:SF2">
    <property type="entry name" value="FMN_FAD EXPORTER YEEO-RELATED"/>
    <property type="match status" value="1"/>
</dbReference>
<proteinExistence type="inferred from homology"/>
<feature type="transmembrane region" description="Helical" evidence="13">
    <location>
        <begin position="12"/>
        <end position="31"/>
    </location>
</feature>
<comment type="caution">
    <text evidence="14">The sequence shown here is derived from an EMBL/GenBank/DDBJ whole genome shotgun (WGS) entry which is preliminary data.</text>
</comment>
<keyword evidence="11 13" id="KW-0472">Membrane</keyword>
<feature type="transmembrane region" description="Helical" evidence="13">
    <location>
        <begin position="418"/>
        <end position="441"/>
    </location>
</feature>
<evidence type="ECO:0000313" key="15">
    <source>
        <dbReference type="Proteomes" id="UP000520011"/>
    </source>
</evidence>
<keyword evidence="8 13" id="KW-0812">Transmembrane</keyword>
<dbReference type="EMBL" id="JACHEP010000001">
    <property type="protein sequence ID" value="MBB5323001.1"/>
    <property type="molecule type" value="Genomic_DNA"/>
</dbReference>
<keyword evidence="15" id="KW-1185">Reference proteome</keyword>
<feature type="transmembrane region" description="Helical" evidence="13">
    <location>
        <begin position="195"/>
        <end position="215"/>
    </location>
</feature>
<dbReference type="CDD" id="cd13131">
    <property type="entry name" value="MATE_NorM_like"/>
    <property type="match status" value="1"/>
</dbReference>
<dbReference type="GO" id="GO:0042910">
    <property type="term" value="F:xenobiotic transmembrane transporter activity"/>
    <property type="evidence" value="ECO:0007669"/>
    <property type="project" value="InterPro"/>
</dbReference>
<name>A0A7W8ILW5_9BACL</name>
<organism evidence="14 15">
    <name type="scientific">Anoxybacteroides tepidamans</name>
    <dbReference type="NCBI Taxonomy" id="265948"/>
    <lineage>
        <taxon>Bacteria</taxon>
        <taxon>Bacillati</taxon>
        <taxon>Bacillota</taxon>
        <taxon>Bacilli</taxon>
        <taxon>Bacillales</taxon>
        <taxon>Anoxybacillaceae</taxon>
        <taxon>Anoxybacteroides</taxon>
    </lineage>
</organism>
<dbReference type="PANTHER" id="PTHR43298">
    <property type="entry name" value="MULTIDRUG RESISTANCE PROTEIN NORM-RELATED"/>
    <property type="match status" value="1"/>
</dbReference>
<keyword evidence="9 13" id="KW-1133">Transmembrane helix</keyword>
<dbReference type="GO" id="GO:0006811">
    <property type="term" value="P:monoatomic ion transport"/>
    <property type="evidence" value="ECO:0007669"/>
    <property type="project" value="UniProtKB-KW"/>
</dbReference>
<evidence type="ECO:0000256" key="5">
    <source>
        <dbReference type="ARBA" id="ARBA00022448"/>
    </source>
</evidence>
<comment type="similarity">
    <text evidence="3">Belongs to the multi antimicrobial extrusion (MATE) (TC 2.A.66.1) family.</text>
</comment>
<dbReference type="InterPro" id="IPR050222">
    <property type="entry name" value="MATE_MdtK"/>
</dbReference>
<dbReference type="Proteomes" id="UP000520011">
    <property type="component" value="Unassembled WGS sequence"/>
</dbReference>
<feature type="transmembrane region" description="Helical" evidence="13">
    <location>
        <begin position="360"/>
        <end position="377"/>
    </location>
</feature>
<feature type="transmembrane region" description="Helical" evidence="13">
    <location>
        <begin position="241"/>
        <end position="266"/>
    </location>
</feature>
<evidence type="ECO:0000256" key="13">
    <source>
        <dbReference type="SAM" id="Phobius"/>
    </source>
</evidence>
<evidence type="ECO:0000256" key="8">
    <source>
        <dbReference type="ARBA" id="ARBA00022692"/>
    </source>
</evidence>
<dbReference type="GO" id="GO:0015297">
    <property type="term" value="F:antiporter activity"/>
    <property type="evidence" value="ECO:0007669"/>
    <property type="project" value="UniProtKB-KW"/>
</dbReference>
<dbReference type="InterPro" id="IPR002528">
    <property type="entry name" value="MATE_fam"/>
</dbReference>
<evidence type="ECO:0000256" key="4">
    <source>
        <dbReference type="ARBA" id="ARBA00020268"/>
    </source>
</evidence>
<evidence type="ECO:0000256" key="12">
    <source>
        <dbReference type="ARBA" id="ARBA00031636"/>
    </source>
</evidence>
<dbReference type="RefSeq" id="WP_183250799.1">
    <property type="nucleotide sequence ID" value="NZ_JACHEP010000001.1"/>
</dbReference>
<keyword evidence="5" id="KW-0813">Transport</keyword>
<dbReference type="NCBIfam" id="TIGR00797">
    <property type="entry name" value="matE"/>
    <property type="match status" value="1"/>
</dbReference>
<comment type="subcellular location">
    <subcellularLocation>
        <location evidence="2">Cell membrane</location>
        <topology evidence="2">Multi-pass membrane protein</topology>
    </subcellularLocation>
</comment>
<evidence type="ECO:0000256" key="6">
    <source>
        <dbReference type="ARBA" id="ARBA00022449"/>
    </source>
</evidence>
<evidence type="ECO:0000256" key="1">
    <source>
        <dbReference type="ARBA" id="ARBA00003408"/>
    </source>
</evidence>
<gene>
    <name evidence="14" type="ORF">HNQ34_000078</name>
</gene>
<feature type="transmembrane region" description="Helical" evidence="13">
    <location>
        <begin position="319"/>
        <end position="340"/>
    </location>
</feature>
<dbReference type="AlphaFoldDB" id="A0A7W8ILW5"/>
<evidence type="ECO:0000256" key="3">
    <source>
        <dbReference type="ARBA" id="ARBA00010199"/>
    </source>
</evidence>
<dbReference type="InterPro" id="IPR048279">
    <property type="entry name" value="MdtK-like"/>
</dbReference>
<feature type="transmembrane region" description="Helical" evidence="13">
    <location>
        <begin position="87"/>
        <end position="110"/>
    </location>
</feature>
<evidence type="ECO:0000313" key="14">
    <source>
        <dbReference type="EMBL" id="MBB5323001.1"/>
    </source>
</evidence>
<dbReference type="GO" id="GO:0005886">
    <property type="term" value="C:plasma membrane"/>
    <property type="evidence" value="ECO:0007669"/>
    <property type="project" value="UniProtKB-SubCell"/>
</dbReference>
<protein>
    <recommendedName>
        <fullName evidence="4">Probable multidrug resistance protein NorM</fullName>
    </recommendedName>
    <alternativeName>
        <fullName evidence="12">Multidrug-efflux transporter</fullName>
    </alternativeName>
</protein>
<keyword evidence="6" id="KW-0050">Antiport</keyword>
<evidence type="ECO:0000256" key="9">
    <source>
        <dbReference type="ARBA" id="ARBA00022989"/>
    </source>
</evidence>
<keyword evidence="10" id="KW-0406">Ion transport</keyword>
<feature type="transmembrane region" description="Helical" evidence="13">
    <location>
        <begin position="286"/>
        <end position="307"/>
    </location>
</feature>
<sequence length="457" mass="50630">MQQTFTLKEKLMQLFHILFPVFVTQVGLYAMNFADVTMSGHASAQDLAGVAIGSSIWVPVFTGISGILFALTPVVAHHLGANRYEQIPYHIIQAIYLAVAIALSILLFGALGLHDLLAKMKLEESVRNIAFNYLVALSYGIIPLFIYHVLRCFIDALGQTKVTMFITLAALPVNIVFNYLLIYGQFGFPKLGGVGAGYATTITYWFCCVLSLWVVRRFRPFSKYGLFRRFYRLSLSAWKELLKIGIPIGLAIFFETSIFAAVTLLMSQFNTTTIAAHQSAINFASLLYMIPLSVSMALTIAVGFEVGARRYRDAKQYSFLGIGMAVGTAIATSLFLYLFRGEVAAMYTNDQDVLLLTKHFLLYAIFFQFSDAIAAPIQGALRGYKDVNAAFVAALLSYWAVGLPFGYILANFTSAQAFGYWIGLIAGLAAGALFLSIRLFLVQKKYEHHEKKTEEAC</sequence>
<feature type="transmembrane region" description="Helical" evidence="13">
    <location>
        <begin position="389"/>
        <end position="412"/>
    </location>
</feature>
<accession>A0A7W8ILW5</accession>
<evidence type="ECO:0000256" key="2">
    <source>
        <dbReference type="ARBA" id="ARBA00004651"/>
    </source>
</evidence>
<dbReference type="Pfam" id="PF01554">
    <property type="entry name" value="MatE"/>
    <property type="match status" value="2"/>
</dbReference>
<evidence type="ECO:0000256" key="11">
    <source>
        <dbReference type="ARBA" id="ARBA00023136"/>
    </source>
</evidence>
<keyword evidence="7" id="KW-1003">Cell membrane</keyword>
<feature type="transmembrane region" description="Helical" evidence="13">
    <location>
        <begin position="162"/>
        <end position="183"/>
    </location>
</feature>
<evidence type="ECO:0000256" key="7">
    <source>
        <dbReference type="ARBA" id="ARBA00022475"/>
    </source>
</evidence>
<evidence type="ECO:0000256" key="10">
    <source>
        <dbReference type="ARBA" id="ARBA00023065"/>
    </source>
</evidence>
<feature type="transmembrane region" description="Helical" evidence="13">
    <location>
        <begin position="130"/>
        <end position="150"/>
    </location>
</feature>
<feature type="transmembrane region" description="Helical" evidence="13">
    <location>
        <begin position="51"/>
        <end position="75"/>
    </location>
</feature>
<comment type="function">
    <text evidence="1">Multidrug efflux pump.</text>
</comment>